<feature type="transmembrane region" description="Helical" evidence="5">
    <location>
        <begin position="12"/>
        <end position="33"/>
    </location>
</feature>
<keyword evidence="4 5" id="KW-0472">Membrane</keyword>
<dbReference type="Proteomes" id="UP001152658">
    <property type="component" value="Unassembled WGS sequence"/>
</dbReference>
<dbReference type="InterPro" id="IPR007318">
    <property type="entry name" value="Phopholipid_MeTrfase"/>
</dbReference>
<sequence length="153" mass="17812">MDKLELKIPPVAVFIVALVLMNRLSHLFVFASITLPLPAVVFAICFVLSGIVGLWGIHEFRKVQTTVNPTKPENASCVVDSGIYRYSRNPMYLGLLLLLFATAYWQQNILSFAIVFLFVWFMNRLQILPEERVLERLFGEEYVDYKQRVRRWI</sequence>
<dbReference type="Pfam" id="PF04191">
    <property type="entry name" value="PEMT"/>
    <property type="match status" value="1"/>
</dbReference>
<evidence type="ECO:0000256" key="3">
    <source>
        <dbReference type="ARBA" id="ARBA00022989"/>
    </source>
</evidence>
<proteinExistence type="predicted"/>
<name>A0A7X6N7F0_9VIBR</name>
<dbReference type="GO" id="GO:0016740">
    <property type="term" value="F:transferase activity"/>
    <property type="evidence" value="ECO:0007669"/>
    <property type="project" value="UniProtKB-ARBA"/>
</dbReference>
<reference evidence="6" key="2">
    <citation type="submission" date="2022-06" db="EMBL/GenBank/DDBJ databases">
        <authorList>
            <person name="Goudenege D."/>
            <person name="Le Roux F."/>
        </authorList>
    </citation>
    <scope>NUCLEOTIDE SEQUENCE</scope>
    <source>
        <strain evidence="6">12-063</strain>
    </source>
</reference>
<dbReference type="EMBL" id="JAKNAX010000006">
    <property type="protein sequence ID" value="MDE1345425.1"/>
    <property type="molecule type" value="Genomic_DNA"/>
</dbReference>
<dbReference type="Proteomes" id="UP001239257">
    <property type="component" value="Chromosome 1"/>
</dbReference>
<comment type="subcellular location">
    <subcellularLocation>
        <location evidence="1">Endomembrane system</location>
        <topology evidence="1">Multi-pass membrane protein</topology>
    </subcellularLocation>
</comment>
<dbReference type="Proteomes" id="UP001140978">
    <property type="component" value="Unassembled WGS sequence"/>
</dbReference>
<dbReference type="GO" id="GO:0012505">
    <property type="term" value="C:endomembrane system"/>
    <property type="evidence" value="ECO:0007669"/>
    <property type="project" value="UniProtKB-SubCell"/>
</dbReference>
<evidence type="ECO:0000313" key="6">
    <source>
        <dbReference type="EMBL" id="CAH8223755.1"/>
    </source>
</evidence>
<dbReference type="EMBL" id="CALYLK010000135">
    <property type="protein sequence ID" value="CAH8223755.1"/>
    <property type="molecule type" value="Genomic_DNA"/>
</dbReference>
<feature type="transmembrane region" description="Helical" evidence="5">
    <location>
        <begin position="95"/>
        <end position="122"/>
    </location>
</feature>
<dbReference type="EMBL" id="CP118709">
    <property type="protein sequence ID" value="WGK80412.1"/>
    <property type="molecule type" value="Genomic_DNA"/>
</dbReference>
<evidence type="ECO:0000256" key="2">
    <source>
        <dbReference type="ARBA" id="ARBA00022692"/>
    </source>
</evidence>
<keyword evidence="3 5" id="KW-1133">Transmembrane helix</keyword>
<dbReference type="EMBL" id="JAKNBA010000011">
    <property type="protein sequence ID" value="MDE1242109.1"/>
    <property type="molecule type" value="Genomic_DNA"/>
</dbReference>
<keyword evidence="2 5" id="KW-0812">Transmembrane</keyword>
<dbReference type="AlphaFoldDB" id="A0A7X6N7F0"/>
<keyword evidence="11" id="KW-1185">Reference proteome</keyword>
<evidence type="ECO:0000256" key="1">
    <source>
        <dbReference type="ARBA" id="ARBA00004127"/>
    </source>
</evidence>
<accession>A0A7X6N7F0</accession>
<evidence type="ECO:0000256" key="4">
    <source>
        <dbReference type="ARBA" id="ARBA00023136"/>
    </source>
</evidence>
<feature type="transmembrane region" description="Helical" evidence="5">
    <location>
        <begin position="39"/>
        <end position="57"/>
    </location>
</feature>
<dbReference type="Gene3D" id="1.20.120.1630">
    <property type="match status" value="1"/>
</dbReference>
<evidence type="ECO:0000313" key="8">
    <source>
        <dbReference type="EMBL" id="MDE1345425.1"/>
    </source>
</evidence>
<dbReference type="PANTHER" id="PTHR12714:SF24">
    <property type="entry name" value="SLR1182 PROTEIN"/>
    <property type="match status" value="1"/>
</dbReference>
<evidence type="ECO:0000313" key="11">
    <source>
        <dbReference type="Proteomes" id="UP001152658"/>
    </source>
</evidence>
<evidence type="ECO:0000313" key="7">
    <source>
        <dbReference type="EMBL" id="MDE1242109.1"/>
    </source>
</evidence>
<organism evidence="8 10">
    <name type="scientific">Vibrio aestuarianus</name>
    <dbReference type="NCBI Taxonomy" id="28171"/>
    <lineage>
        <taxon>Bacteria</taxon>
        <taxon>Pseudomonadati</taxon>
        <taxon>Pseudomonadota</taxon>
        <taxon>Gammaproteobacteria</taxon>
        <taxon>Vibrionales</taxon>
        <taxon>Vibrionaceae</taxon>
        <taxon>Vibrio</taxon>
    </lineage>
</organism>
<dbReference type="PANTHER" id="PTHR12714">
    <property type="entry name" value="PROTEIN-S ISOPRENYLCYSTEINE O-METHYLTRANSFERASE"/>
    <property type="match status" value="1"/>
</dbReference>
<gene>
    <name evidence="7" type="ORF">L9W94_08105</name>
    <name evidence="8" type="ORF">L9X51_03090</name>
    <name evidence="9" type="ORF">PYE51_06895</name>
    <name evidence="6" type="ORF">VAE063_940124</name>
</gene>
<protein>
    <submittedName>
        <fullName evidence="8">Isoprenylcysteine carboxylmethyltransferase family protein</fullName>
    </submittedName>
</protein>
<dbReference type="Proteomes" id="UP001140979">
    <property type="component" value="Unassembled WGS sequence"/>
</dbReference>
<evidence type="ECO:0000313" key="10">
    <source>
        <dbReference type="Proteomes" id="UP001140978"/>
    </source>
</evidence>
<dbReference type="RefSeq" id="WP_168521789.1">
    <property type="nucleotide sequence ID" value="NZ_CALYLA010000019.1"/>
</dbReference>
<reference evidence="8" key="1">
    <citation type="submission" date="2022-02" db="EMBL/GenBank/DDBJ databases">
        <title>Emergence and expansion in Europe of a Vibrio aestuarianus clonal complex pathogenic for oysters.</title>
        <authorList>
            <person name="Mesnil A."/>
            <person name="Travers M.-A."/>
        </authorList>
    </citation>
    <scope>NUCLEOTIDE SEQUENCE</scope>
    <source>
        <strain evidence="7">19_064_11T1</strain>
        <strain evidence="8">19_064_15T1</strain>
        <strain evidence="9">U29</strain>
    </source>
</reference>
<evidence type="ECO:0000256" key="5">
    <source>
        <dbReference type="SAM" id="Phobius"/>
    </source>
</evidence>
<evidence type="ECO:0000313" key="9">
    <source>
        <dbReference type="EMBL" id="WGK80412.1"/>
    </source>
</evidence>